<reference evidence="1 2" key="1">
    <citation type="submission" date="2020-07" db="EMBL/GenBank/DDBJ databases">
        <title>Sequencing the genomes of 1000 actinobacteria strains.</title>
        <authorList>
            <person name="Klenk H.-P."/>
        </authorList>
    </citation>
    <scope>NUCLEOTIDE SEQUENCE [LARGE SCALE GENOMIC DNA]</scope>
    <source>
        <strain evidence="1 2">DSM 104006</strain>
    </source>
</reference>
<sequence>MGASLSRLCWSPLVIEAGVLGGYGGGDVQAEVAEVRFKPRKPRKVALDLGMYLRGLGSSAGLANPANPATLRGLRGLAMSRQ</sequence>
<evidence type="ECO:0000313" key="2">
    <source>
        <dbReference type="Proteomes" id="UP000549616"/>
    </source>
</evidence>
<name>A0A853AZ22_9PSEU</name>
<keyword evidence="2" id="KW-1185">Reference proteome</keyword>
<proteinExistence type="predicted"/>
<evidence type="ECO:0000313" key="1">
    <source>
        <dbReference type="EMBL" id="NYI87889.1"/>
    </source>
</evidence>
<organism evidence="1 2">
    <name type="scientific">Amycolatopsis endophytica</name>
    <dbReference type="NCBI Taxonomy" id="860233"/>
    <lineage>
        <taxon>Bacteria</taxon>
        <taxon>Bacillati</taxon>
        <taxon>Actinomycetota</taxon>
        <taxon>Actinomycetes</taxon>
        <taxon>Pseudonocardiales</taxon>
        <taxon>Pseudonocardiaceae</taxon>
        <taxon>Amycolatopsis</taxon>
    </lineage>
</organism>
<dbReference type="AlphaFoldDB" id="A0A853AZ22"/>
<comment type="caution">
    <text evidence="1">The sequence shown here is derived from an EMBL/GenBank/DDBJ whole genome shotgun (WGS) entry which is preliminary data.</text>
</comment>
<accession>A0A853AZ22</accession>
<gene>
    <name evidence="1" type="ORF">HNR02_001212</name>
</gene>
<dbReference type="Proteomes" id="UP000549616">
    <property type="component" value="Unassembled WGS sequence"/>
</dbReference>
<dbReference type="EMBL" id="JACCFK010000001">
    <property type="protein sequence ID" value="NYI87889.1"/>
    <property type="molecule type" value="Genomic_DNA"/>
</dbReference>
<protein>
    <submittedName>
        <fullName evidence="1">Uncharacterized protein</fullName>
    </submittedName>
</protein>